<keyword evidence="3" id="KW-1185">Reference proteome</keyword>
<evidence type="ECO:0008006" key="4">
    <source>
        <dbReference type="Google" id="ProtNLM"/>
    </source>
</evidence>
<proteinExistence type="predicted"/>
<dbReference type="RefSeq" id="WP_189761300.1">
    <property type="nucleotide sequence ID" value="NZ_CAWPOC010000117.1"/>
</dbReference>
<dbReference type="EMBL" id="CP133647">
    <property type="protein sequence ID" value="WNH02266.1"/>
    <property type="molecule type" value="Genomic_DNA"/>
</dbReference>
<gene>
    <name evidence="2" type="ORF">QL112_000510</name>
</gene>
<sequence length="143" mass="16489">MFYSRYLTYLGVISLLLSAFAQAQVPSQQLSPDQTKYLQQQINEQVTDKSALSMVESWSDAKKVAEFICRPFALPIIKKYYKDTDKIFLGIDSKESIRLKQPSELVGIGMYRTNDGWHDIRFSCKLDATGKARSFRFFPIKEN</sequence>
<keyword evidence="1" id="KW-0732">Signal</keyword>
<dbReference type="GeneID" id="88853994"/>
<dbReference type="Proteomes" id="UP001300348">
    <property type="component" value="Chromosome"/>
</dbReference>
<feature type="chain" id="PRO_5045702160" description="DUF930 domain-containing protein" evidence="1">
    <location>
        <begin position="24"/>
        <end position="143"/>
    </location>
</feature>
<feature type="signal peptide" evidence="1">
    <location>
        <begin position="1"/>
        <end position="23"/>
    </location>
</feature>
<accession>A0ABY9XIE1</accession>
<name>A0ABY9XIE1_9GAMM</name>
<evidence type="ECO:0000256" key="1">
    <source>
        <dbReference type="SAM" id="SignalP"/>
    </source>
</evidence>
<protein>
    <recommendedName>
        <fullName evidence="4">DUF930 domain-containing protein</fullName>
    </recommendedName>
</protein>
<organism evidence="2 3">
    <name type="scientific">Xenorhabdus griffiniae</name>
    <dbReference type="NCBI Taxonomy" id="351672"/>
    <lineage>
        <taxon>Bacteria</taxon>
        <taxon>Pseudomonadati</taxon>
        <taxon>Pseudomonadota</taxon>
        <taxon>Gammaproteobacteria</taxon>
        <taxon>Enterobacterales</taxon>
        <taxon>Morganellaceae</taxon>
        <taxon>Xenorhabdus</taxon>
    </lineage>
</organism>
<evidence type="ECO:0000313" key="2">
    <source>
        <dbReference type="EMBL" id="WNH02266.1"/>
    </source>
</evidence>
<evidence type="ECO:0000313" key="3">
    <source>
        <dbReference type="Proteomes" id="UP001300348"/>
    </source>
</evidence>
<reference evidence="2 3" key="1">
    <citation type="journal article" date="2023" name="Access Microbiol">
        <title>The genome of a steinernematid-associated Pseudomonas piscis bacterium encodes the biosynthesis of insect toxins.</title>
        <authorList>
            <person name="Awori R.M."/>
            <person name="Hendre P."/>
            <person name="Amugune N.O."/>
        </authorList>
    </citation>
    <scope>NUCLEOTIDE SEQUENCE [LARGE SCALE GENOMIC DNA]</scope>
    <source>
        <strain evidence="2 3">97</strain>
    </source>
</reference>